<dbReference type="Pfam" id="PF00392">
    <property type="entry name" value="GntR"/>
    <property type="match status" value="1"/>
</dbReference>
<dbReference type="AlphaFoldDB" id="A0AA97CSV8"/>
<keyword evidence="3" id="KW-0804">Transcription</keyword>
<evidence type="ECO:0000256" key="2">
    <source>
        <dbReference type="ARBA" id="ARBA00023125"/>
    </source>
</evidence>
<accession>A0AA97CSV8</accession>
<feature type="domain" description="HTH gntR-type" evidence="4">
    <location>
        <begin position="1"/>
        <end position="53"/>
    </location>
</feature>
<keyword evidence="2" id="KW-0238">DNA-binding</keyword>
<sequence>MTGELASGDFIRLDEAAVEFGCSVTPVREALVTLRSEGLVRSYAHRGFAVEALSRRDVIDIFWMQAELSARMAMRVPERPDLSTALPGLSEIVDRMEAAVDAGDIPTVSATEFEFHRGVYRLSDSPKAARLLASVARYSPFELYAQDPEWGRLAVASHRRLITMLSDDDKPGIHAETRAVFTDARDRLIARLGASGFWQDRPGLDEERQSGA</sequence>
<dbReference type="InterPro" id="IPR011711">
    <property type="entry name" value="GntR_C"/>
</dbReference>
<name>A0AA97CSV8_9ACTN</name>
<proteinExistence type="predicted"/>
<gene>
    <name evidence="5" type="ORF">MP11Mi_05490</name>
</gene>
<dbReference type="GO" id="GO:0003677">
    <property type="term" value="F:DNA binding"/>
    <property type="evidence" value="ECO:0007669"/>
    <property type="project" value="UniProtKB-KW"/>
</dbReference>
<dbReference type="Gene3D" id="1.20.120.530">
    <property type="entry name" value="GntR ligand-binding domain-like"/>
    <property type="match status" value="1"/>
</dbReference>
<protein>
    <recommendedName>
        <fullName evidence="4">HTH gntR-type domain-containing protein</fullName>
    </recommendedName>
</protein>
<dbReference type="SUPFAM" id="SSF46785">
    <property type="entry name" value="Winged helix' DNA-binding domain"/>
    <property type="match status" value="1"/>
</dbReference>
<dbReference type="EMBL" id="CP128986">
    <property type="protein sequence ID" value="WOC11477.1"/>
    <property type="molecule type" value="Genomic_DNA"/>
</dbReference>
<dbReference type="PROSITE" id="PS50949">
    <property type="entry name" value="HTH_GNTR"/>
    <property type="match status" value="1"/>
</dbReference>
<evidence type="ECO:0000256" key="3">
    <source>
        <dbReference type="ARBA" id="ARBA00023163"/>
    </source>
</evidence>
<keyword evidence="1" id="KW-0805">Transcription regulation</keyword>
<dbReference type="InterPro" id="IPR000524">
    <property type="entry name" value="Tscrpt_reg_HTH_GntR"/>
</dbReference>
<reference evidence="5" key="1">
    <citation type="submission" date="2023-06" db="EMBL/GenBank/DDBJ databases">
        <title>Gordonia sp. nov. and Pseudochrobactrum sp. nov., two species isolated from the burying beetle Nicrophorus vespilloides.</title>
        <authorList>
            <person name="Poehlein A."/>
            <person name="Guzman J."/>
            <person name="Daniel R."/>
            <person name="Vilcinskas A."/>
        </authorList>
    </citation>
    <scope>NUCLEOTIDE SEQUENCE</scope>
    <source>
        <strain evidence="5">MP11Mi</strain>
    </source>
</reference>
<evidence type="ECO:0000256" key="1">
    <source>
        <dbReference type="ARBA" id="ARBA00023015"/>
    </source>
</evidence>
<dbReference type="SUPFAM" id="SSF48008">
    <property type="entry name" value="GntR ligand-binding domain-like"/>
    <property type="match status" value="1"/>
</dbReference>
<dbReference type="SMART" id="SM00895">
    <property type="entry name" value="FCD"/>
    <property type="match status" value="1"/>
</dbReference>
<dbReference type="PANTHER" id="PTHR43537:SF24">
    <property type="entry name" value="GLUCONATE OPERON TRANSCRIPTIONAL REPRESSOR"/>
    <property type="match status" value="1"/>
</dbReference>
<organism evidence="5">
    <name type="scientific">Gordonia sp. MP11Mi</name>
    <dbReference type="NCBI Taxonomy" id="3022769"/>
    <lineage>
        <taxon>Bacteria</taxon>
        <taxon>Bacillati</taxon>
        <taxon>Actinomycetota</taxon>
        <taxon>Actinomycetes</taxon>
        <taxon>Mycobacteriales</taxon>
        <taxon>Gordoniaceae</taxon>
        <taxon>Gordonia</taxon>
    </lineage>
</organism>
<dbReference type="Gene3D" id="1.10.10.10">
    <property type="entry name" value="Winged helix-like DNA-binding domain superfamily/Winged helix DNA-binding domain"/>
    <property type="match status" value="1"/>
</dbReference>
<dbReference type="InterPro" id="IPR036390">
    <property type="entry name" value="WH_DNA-bd_sf"/>
</dbReference>
<evidence type="ECO:0000313" key="5">
    <source>
        <dbReference type="EMBL" id="WOC11477.1"/>
    </source>
</evidence>
<evidence type="ECO:0000259" key="4">
    <source>
        <dbReference type="PROSITE" id="PS50949"/>
    </source>
</evidence>
<dbReference type="PANTHER" id="PTHR43537">
    <property type="entry name" value="TRANSCRIPTIONAL REGULATOR, GNTR FAMILY"/>
    <property type="match status" value="1"/>
</dbReference>
<dbReference type="GO" id="GO:0003700">
    <property type="term" value="F:DNA-binding transcription factor activity"/>
    <property type="evidence" value="ECO:0007669"/>
    <property type="project" value="InterPro"/>
</dbReference>
<dbReference type="Pfam" id="PF07729">
    <property type="entry name" value="FCD"/>
    <property type="match status" value="1"/>
</dbReference>
<dbReference type="InterPro" id="IPR036388">
    <property type="entry name" value="WH-like_DNA-bd_sf"/>
</dbReference>
<dbReference type="InterPro" id="IPR008920">
    <property type="entry name" value="TF_FadR/GntR_C"/>
</dbReference>